<gene>
    <name evidence="1" type="ORF">BXY80_2036</name>
</gene>
<dbReference type="EMBL" id="RAQJ01000003">
    <property type="protein sequence ID" value="RKE95018.1"/>
    <property type="molecule type" value="Genomic_DNA"/>
</dbReference>
<accession>A0A420DLD6</accession>
<dbReference type="Proteomes" id="UP000284892">
    <property type="component" value="Unassembled WGS sequence"/>
</dbReference>
<reference evidence="1 2" key="1">
    <citation type="submission" date="2018-09" db="EMBL/GenBank/DDBJ databases">
        <title>Genomic Encyclopedia of Archaeal and Bacterial Type Strains, Phase II (KMG-II): from individual species to whole genera.</title>
        <authorList>
            <person name="Goeker M."/>
        </authorList>
    </citation>
    <scope>NUCLEOTIDE SEQUENCE [LARGE SCALE GENOMIC DNA]</scope>
    <source>
        <strain evidence="1 2">DSM 26283</strain>
    </source>
</reference>
<comment type="caution">
    <text evidence="1">The sequence shown here is derived from an EMBL/GenBank/DDBJ whole genome shotgun (WGS) entry which is preliminary data.</text>
</comment>
<evidence type="ECO:0008006" key="3">
    <source>
        <dbReference type="Google" id="ProtNLM"/>
    </source>
</evidence>
<evidence type="ECO:0000313" key="1">
    <source>
        <dbReference type="EMBL" id="RKE95018.1"/>
    </source>
</evidence>
<keyword evidence="2" id="KW-1185">Reference proteome</keyword>
<proteinExistence type="predicted"/>
<dbReference type="OrthoDB" id="675330at2"/>
<organism evidence="1 2">
    <name type="scientific">Ichthyenterobacterium magnum</name>
    <dbReference type="NCBI Taxonomy" id="1230530"/>
    <lineage>
        <taxon>Bacteria</taxon>
        <taxon>Pseudomonadati</taxon>
        <taxon>Bacteroidota</taxon>
        <taxon>Flavobacteriia</taxon>
        <taxon>Flavobacteriales</taxon>
        <taxon>Flavobacteriaceae</taxon>
        <taxon>Ichthyenterobacterium</taxon>
    </lineage>
</organism>
<name>A0A420DLD6_9FLAO</name>
<evidence type="ECO:0000313" key="2">
    <source>
        <dbReference type="Proteomes" id="UP000284892"/>
    </source>
</evidence>
<protein>
    <recommendedName>
        <fullName evidence="3">LTXXQ motif family protein</fullName>
    </recommendedName>
</protein>
<dbReference type="AlphaFoldDB" id="A0A420DLD6"/>
<dbReference type="RefSeq" id="WP_120201516.1">
    <property type="nucleotide sequence ID" value="NZ_RAQJ01000003.1"/>
</dbReference>
<sequence length="149" mass="17650">MKKIIITLLFLAISFNSFSQKQKRGKHIKALKIAFITERLDLTTEEAEQFWPVYNAFETQRESLRKESRELRRGLDIETISDKEANDLVNSLISLENKRHSIQTNQIKDLLKVLPAKKIILLKATEDAFNKRMFEEMKKRKEQFRKNKP</sequence>